<dbReference type="FunFam" id="1.25.40.20:FF:000012">
    <property type="entry name" value="ankyrin repeat domain-containing protein 17 isoform X1"/>
    <property type="match status" value="1"/>
</dbReference>
<evidence type="ECO:0000256" key="21">
    <source>
        <dbReference type="SAM" id="SignalP"/>
    </source>
</evidence>
<feature type="region of interest" description="Disordered" evidence="20">
    <location>
        <begin position="2013"/>
        <end position="2042"/>
    </location>
</feature>
<name>A0A8C0BQL8_9AVES</name>
<dbReference type="FunFam" id="1.25.40.20:FF:000014">
    <property type="entry name" value="ankyrin repeat domain-containing protein 17 isoform X2"/>
    <property type="match status" value="1"/>
</dbReference>
<keyword evidence="3" id="KW-0488">Methylation</keyword>
<evidence type="ECO:0000256" key="5">
    <source>
        <dbReference type="ARBA" id="ARBA00022499"/>
    </source>
</evidence>
<evidence type="ECO:0000256" key="19">
    <source>
        <dbReference type="SAM" id="Coils"/>
    </source>
</evidence>
<feature type="repeat" description="ANK" evidence="18">
    <location>
        <begin position="185"/>
        <end position="217"/>
    </location>
</feature>
<evidence type="ECO:0000313" key="23">
    <source>
        <dbReference type="Proteomes" id="UP000694555"/>
    </source>
</evidence>
<evidence type="ECO:0000313" key="22">
    <source>
        <dbReference type="Ensembl" id="ENSBJAP00000019750.1"/>
    </source>
</evidence>
<feature type="compositionally biased region" description="Polar residues" evidence="20">
    <location>
        <begin position="2170"/>
        <end position="2182"/>
    </location>
</feature>
<keyword evidence="14 19" id="KW-0175">Coiled coil</keyword>
<feature type="repeat" description="ANK" evidence="18">
    <location>
        <begin position="285"/>
        <end position="317"/>
    </location>
</feature>
<feature type="compositionally biased region" description="Basic residues" evidence="20">
    <location>
        <begin position="1327"/>
        <end position="1337"/>
    </location>
</feature>
<feature type="repeat" description="ANK" evidence="18">
    <location>
        <begin position="481"/>
        <end position="513"/>
    </location>
</feature>
<feature type="repeat" description="ANK" evidence="18">
    <location>
        <begin position="318"/>
        <end position="350"/>
    </location>
</feature>
<feature type="repeat" description="ANK" evidence="18">
    <location>
        <begin position="351"/>
        <end position="383"/>
    </location>
</feature>
<keyword evidence="9" id="KW-0832">Ubl conjugation</keyword>
<feature type="repeat" description="ANK" evidence="18">
    <location>
        <begin position="251"/>
        <end position="283"/>
    </location>
</feature>
<proteinExistence type="predicted"/>
<evidence type="ECO:0000256" key="14">
    <source>
        <dbReference type="ARBA" id="ARBA00023054"/>
    </source>
</evidence>
<feature type="chain" id="PRO_5034697392" description="Ankyrin repeat domain-containing protein 17" evidence="21">
    <location>
        <begin position="20"/>
        <end position="2341"/>
    </location>
</feature>
<feature type="compositionally biased region" description="Polar residues" evidence="20">
    <location>
        <begin position="1530"/>
        <end position="1549"/>
    </location>
</feature>
<evidence type="ECO:0000256" key="3">
    <source>
        <dbReference type="ARBA" id="ARBA00022481"/>
    </source>
</evidence>
<dbReference type="InterPro" id="IPR051631">
    <property type="entry name" value="Ankyrin-KH/SAM_domain"/>
</dbReference>
<feature type="signal peptide" evidence="21">
    <location>
        <begin position="1"/>
        <end position="19"/>
    </location>
</feature>
<dbReference type="PANTHER" id="PTHR23206">
    <property type="entry name" value="MASK PROTEIN"/>
    <property type="match status" value="1"/>
</dbReference>
<evidence type="ECO:0000256" key="4">
    <source>
        <dbReference type="ARBA" id="ARBA00022490"/>
    </source>
</evidence>
<dbReference type="PROSITE" id="PS50088">
    <property type="entry name" value="ANK_REPEAT"/>
    <property type="match status" value="20"/>
</dbReference>
<feature type="repeat" description="ANK" evidence="18">
    <location>
        <begin position="1067"/>
        <end position="1099"/>
    </location>
</feature>
<feature type="coiled-coil region" evidence="19">
    <location>
        <begin position="693"/>
        <end position="789"/>
    </location>
</feature>
<feature type="region of interest" description="Disordered" evidence="20">
    <location>
        <begin position="2076"/>
        <end position="2184"/>
    </location>
</feature>
<feature type="compositionally biased region" description="Polar residues" evidence="20">
    <location>
        <begin position="664"/>
        <end position="681"/>
    </location>
</feature>
<dbReference type="SMART" id="SM00248">
    <property type="entry name" value="ANK"/>
    <property type="match status" value="25"/>
</dbReference>
<feature type="repeat" description="ANK" evidence="18">
    <location>
        <begin position="1169"/>
        <end position="1201"/>
    </location>
</feature>
<feature type="repeat" description="ANK" evidence="18">
    <location>
        <begin position="448"/>
        <end position="480"/>
    </location>
</feature>
<evidence type="ECO:0000256" key="6">
    <source>
        <dbReference type="ARBA" id="ARBA00022553"/>
    </source>
</evidence>
<dbReference type="FunFam" id="1.25.40.20:FF:000055">
    <property type="entry name" value="ankyrin repeat domain-containing protein 17 isoform X2"/>
    <property type="match status" value="1"/>
</dbReference>
<feature type="compositionally biased region" description="Polar residues" evidence="20">
    <location>
        <begin position="2139"/>
        <end position="2153"/>
    </location>
</feature>
<dbReference type="FunFam" id="1.25.40.20:FF:000114">
    <property type="entry name" value="ankyrin repeat and KH domain-containing protein 1 isoform X2"/>
    <property type="match status" value="1"/>
</dbReference>
<feature type="repeat" description="ANK" evidence="18">
    <location>
        <begin position="1136"/>
        <end position="1168"/>
    </location>
</feature>
<feature type="compositionally biased region" description="Polar residues" evidence="20">
    <location>
        <begin position="2015"/>
        <end position="2042"/>
    </location>
</feature>
<feature type="compositionally biased region" description="Pro residues" evidence="20">
    <location>
        <begin position="2109"/>
        <end position="2121"/>
    </location>
</feature>
<feature type="region of interest" description="Disordered" evidence="20">
    <location>
        <begin position="1809"/>
        <end position="1955"/>
    </location>
</feature>
<dbReference type="Ensembl" id="ENSBJAT00000020309.1">
    <property type="protein sequence ID" value="ENSBJAP00000019750.1"/>
    <property type="gene ID" value="ENSBJAG00000011726.1"/>
</dbReference>
<feature type="compositionally biased region" description="Polar residues" evidence="20">
    <location>
        <begin position="2076"/>
        <end position="2104"/>
    </location>
</feature>
<dbReference type="PRINTS" id="PR01415">
    <property type="entry name" value="ANKYRIN"/>
</dbReference>
<feature type="repeat" description="ANK" evidence="18">
    <location>
        <begin position="218"/>
        <end position="250"/>
    </location>
</feature>
<keyword evidence="11" id="KW-0694">RNA-binding</keyword>
<evidence type="ECO:0000256" key="20">
    <source>
        <dbReference type="SAM" id="MobiDB-lite"/>
    </source>
</evidence>
<feature type="region of interest" description="Disordered" evidence="20">
    <location>
        <begin position="923"/>
        <end position="943"/>
    </location>
</feature>
<feature type="compositionally biased region" description="Polar residues" evidence="20">
    <location>
        <begin position="1853"/>
        <end position="1866"/>
    </location>
</feature>
<feature type="compositionally biased region" description="Low complexity" evidence="20">
    <location>
        <begin position="1747"/>
        <end position="1790"/>
    </location>
</feature>
<feature type="repeat" description="ANK" evidence="18">
    <location>
        <begin position="1102"/>
        <end position="1134"/>
    </location>
</feature>
<reference evidence="22" key="2">
    <citation type="submission" date="2025-09" db="UniProtKB">
        <authorList>
            <consortium name="Ensembl"/>
        </authorList>
    </citation>
    <scope>IDENTIFICATION</scope>
</reference>
<dbReference type="GO" id="GO:0003723">
    <property type="term" value="F:RNA binding"/>
    <property type="evidence" value="ECO:0007669"/>
    <property type="project" value="UniProtKB-KW"/>
</dbReference>
<evidence type="ECO:0000256" key="16">
    <source>
        <dbReference type="ARBA" id="ARBA00067263"/>
    </source>
</evidence>
<keyword evidence="4" id="KW-0963">Cytoplasm</keyword>
<feature type="repeat" description="ANK" evidence="18">
    <location>
        <begin position="514"/>
        <end position="546"/>
    </location>
</feature>
<dbReference type="Pfam" id="PF12796">
    <property type="entry name" value="Ank_2"/>
    <property type="match status" value="9"/>
</dbReference>
<evidence type="ECO:0000256" key="10">
    <source>
        <dbReference type="ARBA" id="ARBA00022859"/>
    </source>
</evidence>
<evidence type="ECO:0000256" key="12">
    <source>
        <dbReference type="ARBA" id="ARBA00022990"/>
    </source>
</evidence>
<dbReference type="FunFam" id="1.25.40.20:FF:000062">
    <property type="entry name" value="ankyrin repeat domain-containing protein 17"/>
    <property type="match status" value="1"/>
</dbReference>
<organism evidence="22 23">
    <name type="scientific">Buteo japonicus</name>
    <dbReference type="NCBI Taxonomy" id="224669"/>
    <lineage>
        <taxon>Eukaryota</taxon>
        <taxon>Metazoa</taxon>
        <taxon>Chordata</taxon>
        <taxon>Craniata</taxon>
        <taxon>Vertebrata</taxon>
        <taxon>Euteleostomi</taxon>
        <taxon>Archelosauria</taxon>
        <taxon>Archosauria</taxon>
        <taxon>Dinosauria</taxon>
        <taxon>Saurischia</taxon>
        <taxon>Theropoda</taxon>
        <taxon>Coelurosauria</taxon>
        <taxon>Aves</taxon>
        <taxon>Neognathae</taxon>
        <taxon>Neoaves</taxon>
        <taxon>Telluraves</taxon>
        <taxon>Accipitrimorphae</taxon>
        <taxon>Accipitriformes</taxon>
        <taxon>Accipitridae</taxon>
        <taxon>Accipitrinae</taxon>
        <taxon>Buteo</taxon>
    </lineage>
</organism>
<feature type="repeat" description="ANK" evidence="18">
    <location>
        <begin position="1000"/>
        <end position="1032"/>
    </location>
</feature>
<dbReference type="Pfam" id="PF00023">
    <property type="entry name" value="Ank"/>
    <property type="match status" value="2"/>
</dbReference>
<keyword evidence="21" id="KW-0732">Signal</keyword>
<dbReference type="FunFam" id="1.25.40.20:FF:000161">
    <property type="entry name" value="ankyrin repeat domain-containing protein 17 isoform X3"/>
    <property type="match status" value="1"/>
</dbReference>
<feature type="compositionally biased region" description="Low complexity" evidence="20">
    <location>
        <begin position="1448"/>
        <end position="1457"/>
    </location>
</feature>
<feature type="repeat" description="ANK" evidence="18">
    <location>
        <begin position="548"/>
        <end position="580"/>
    </location>
</feature>
<feature type="repeat" description="ANK" evidence="18">
    <location>
        <begin position="1204"/>
        <end position="1236"/>
    </location>
</feature>
<accession>A0A8C0BQL8</accession>
<feature type="repeat" description="ANK" evidence="18">
    <location>
        <begin position="1237"/>
        <end position="1269"/>
    </location>
</feature>
<evidence type="ECO:0000256" key="2">
    <source>
        <dbReference type="ARBA" id="ARBA00004496"/>
    </source>
</evidence>
<comment type="subcellular location">
    <subcellularLocation>
        <location evidence="2">Cytoplasm</location>
    </subcellularLocation>
    <subcellularLocation>
        <location evidence="1">Nucleus</location>
    </subcellularLocation>
</comment>
<keyword evidence="8" id="KW-0677">Repeat</keyword>
<dbReference type="Proteomes" id="UP000694555">
    <property type="component" value="Unplaced"/>
</dbReference>
<reference evidence="22" key="1">
    <citation type="submission" date="2025-08" db="UniProtKB">
        <authorList>
            <consortium name="Ensembl"/>
        </authorList>
    </citation>
    <scope>IDENTIFICATION</scope>
</reference>
<feature type="region of interest" description="Disordered" evidence="20">
    <location>
        <begin position="1364"/>
        <end position="1516"/>
    </location>
</feature>
<evidence type="ECO:0000256" key="9">
    <source>
        <dbReference type="ARBA" id="ARBA00022843"/>
    </source>
</evidence>
<evidence type="ECO:0000256" key="13">
    <source>
        <dbReference type="ARBA" id="ARBA00023043"/>
    </source>
</evidence>
<feature type="region of interest" description="Disordered" evidence="20">
    <location>
        <begin position="1705"/>
        <end position="1791"/>
    </location>
</feature>
<dbReference type="SUPFAM" id="SSF48403">
    <property type="entry name" value="Ankyrin repeat"/>
    <property type="match status" value="3"/>
</dbReference>
<keyword evidence="12" id="KW-0007">Acetylation</keyword>
<evidence type="ECO:0000256" key="7">
    <source>
        <dbReference type="ARBA" id="ARBA00022588"/>
    </source>
</evidence>
<keyword evidence="15" id="KW-0539">Nucleus</keyword>
<keyword evidence="5" id="KW-1017">Isopeptide bond</keyword>
<dbReference type="GO" id="GO:0005634">
    <property type="term" value="C:nucleus"/>
    <property type="evidence" value="ECO:0007669"/>
    <property type="project" value="UniProtKB-SubCell"/>
</dbReference>
<keyword evidence="7" id="KW-0399">Innate immunity</keyword>
<protein>
    <recommendedName>
        <fullName evidence="16">Ankyrin repeat domain-containing protein 17</fullName>
    </recommendedName>
    <alternativeName>
        <fullName evidence="17">Gene trap ankyrin repeat protein</fullName>
    </alternativeName>
</protein>
<feature type="region of interest" description="Disordered" evidence="20">
    <location>
        <begin position="1530"/>
        <end position="1564"/>
    </location>
</feature>
<feature type="compositionally biased region" description="Low complexity" evidence="20">
    <location>
        <begin position="1886"/>
        <end position="1901"/>
    </location>
</feature>
<dbReference type="GO" id="GO:0005737">
    <property type="term" value="C:cytoplasm"/>
    <property type="evidence" value="ECO:0007669"/>
    <property type="project" value="UniProtKB-SubCell"/>
</dbReference>
<feature type="compositionally biased region" description="Low complexity" evidence="20">
    <location>
        <begin position="1809"/>
        <end position="1825"/>
    </location>
</feature>
<feature type="region of interest" description="Disordered" evidence="20">
    <location>
        <begin position="662"/>
        <end position="681"/>
    </location>
</feature>
<evidence type="ECO:0000256" key="11">
    <source>
        <dbReference type="ARBA" id="ARBA00022884"/>
    </source>
</evidence>
<evidence type="ECO:0000256" key="17">
    <source>
        <dbReference type="ARBA" id="ARBA00081278"/>
    </source>
</evidence>
<feature type="compositionally biased region" description="Polar residues" evidence="20">
    <location>
        <begin position="1487"/>
        <end position="1498"/>
    </location>
</feature>
<keyword evidence="23" id="KW-1185">Reference proteome</keyword>
<evidence type="ECO:0000256" key="1">
    <source>
        <dbReference type="ARBA" id="ARBA00004123"/>
    </source>
</evidence>
<dbReference type="GO" id="GO:0045087">
    <property type="term" value="P:innate immune response"/>
    <property type="evidence" value="ECO:0007669"/>
    <property type="project" value="UniProtKB-KW"/>
</dbReference>
<dbReference type="InterPro" id="IPR002110">
    <property type="entry name" value="Ankyrin_rpt"/>
</dbReference>
<dbReference type="InterPro" id="IPR036770">
    <property type="entry name" value="Ankyrin_rpt-contain_sf"/>
</dbReference>
<dbReference type="Gene3D" id="1.25.40.20">
    <property type="entry name" value="Ankyrin repeat-containing domain"/>
    <property type="match status" value="9"/>
</dbReference>
<dbReference type="CDD" id="cd22249">
    <property type="entry name" value="UDM1_RNF168_RNF169-like"/>
    <property type="match status" value="1"/>
</dbReference>
<feature type="region of interest" description="Disordered" evidence="20">
    <location>
        <begin position="1325"/>
        <end position="1346"/>
    </location>
</feature>
<feature type="compositionally biased region" description="Low complexity" evidence="20">
    <location>
        <begin position="1381"/>
        <end position="1396"/>
    </location>
</feature>
<dbReference type="PROSITE" id="PS50297">
    <property type="entry name" value="ANK_REP_REGION"/>
    <property type="match status" value="20"/>
</dbReference>
<feature type="repeat" description="ANK" evidence="18">
    <location>
        <begin position="384"/>
        <end position="416"/>
    </location>
</feature>
<feature type="repeat" description="ANK" evidence="18">
    <location>
        <begin position="967"/>
        <end position="999"/>
    </location>
</feature>
<dbReference type="PANTHER" id="PTHR23206:SF1">
    <property type="entry name" value="ANKYRIN REPEAT DOMAIN-CONTAINING PROTEIN 17"/>
    <property type="match status" value="1"/>
</dbReference>
<keyword evidence="10" id="KW-0391">Immunity</keyword>
<evidence type="ECO:0000256" key="15">
    <source>
        <dbReference type="ARBA" id="ARBA00023242"/>
    </source>
</evidence>
<dbReference type="FunFam" id="1.25.40.20:FF:000046">
    <property type="entry name" value="Ankyrin repeat and KH domain-containing protein 1"/>
    <property type="match status" value="1"/>
</dbReference>
<evidence type="ECO:0000256" key="18">
    <source>
        <dbReference type="PROSITE-ProRule" id="PRU00023"/>
    </source>
</evidence>
<feature type="compositionally biased region" description="Low complexity" evidence="20">
    <location>
        <begin position="1466"/>
        <end position="1478"/>
    </location>
</feature>
<keyword evidence="6" id="KW-0597">Phosphoprotein</keyword>
<feature type="repeat" description="ANK" evidence="18">
    <location>
        <begin position="1034"/>
        <end position="1066"/>
    </location>
</feature>
<evidence type="ECO:0000256" key="8">
    <source>
        <dbReference type="ARBA" id="ARBA00022737"/>
    </source>
</evidence>
<keyword evidence="13 18" id="KW-0040">ANK repeat</keyword>
<sequence>RREVSLKLSWYIIWLLVESFILDQDDLENPMLETASKLLLSSTADGADLRTVDPETQARLEALLEAAGIGKLSTADGKAFADPEVLRRLTSSVSCALDEAAAALTRMRAESTANAGQTDNRSLAEACSEGDVNAVRKLLIEGRSVNEHTEEGESLLCLACSAGYYELAQVLLAMHANVEDRGIKGDITPLMAAANGGHVKIVKLLLAHGADVNAQSSTGNTALTYACAGGYVDVVKVLLESGASIEDHNENGHTPLMEAGSAGHVEVARVLLENGAGINTHSNEFKESALTLACYKGHLEMVRFLLEAGADQEHKTDEMHTALMEACMDGHVEVARLLLDSGAQVNMPADSFESPLTLAACGGHVELAALLIERGANLEEVNDEGYTPLMEAAREGHEEMVALLLGQGANINAQTEETQETALTLACCGGFLEVADFLIKAGADIELGCSTPLMEAAQEGHLELVKYLLAAGANVHATTATGDTALTYACENGHTDVADVLLQAGADLEHESEGGRTPLMKAARAGHVCTVQFLISKGANVNRTTANNDHTVLSLACAGGHLAVVELLLAHGADPTHRLKDGSTMLIEAAKGGHTSVVCYLLDYPNNLLSAPPPDATQLTPPSHDLNRAPRVPVQALPMVVPPQEPDKPPANVATTLPIRNKAASKQKSSSHLPANNQDVQGYITNQSPESIVEEAQGKLTELEQRIKEAIEKNAQLQSLELAHADQLTKEKIEELNKTREEQIQKKQKILEELQKVERELQLKTQQQLKKQYLEVKAQRIQLQQQQQQQSCQHLGLLTPVGVGEQLSEGDYARLQQVDPILLKDDPQQAAAQTGFAPIQPLAMPQALPLAAGSLPPGSIANLTELQGVIVGQPVLGQAQLAGLGQGILTETQQGLMVASPAQTLNDTLDDIMAVSGRASAMSNTPTHSIATSVSQPQTPTPSPIISPSAMLPIYPAIDIDAQTESNHDTALTLACAGGHEELVQTLLERGANIEHRDKKGFTPLILAATAGHVGVVEILLDNGADIEAQSERTKDTPLSLACSGGRQEVVELLLARGANKEHRNVSDYTPLSLAASGGYVNIIKILLNAGAEINSRTGSKLGISPLMLAAMNGHTAAVKLLLDMGSDINAQIETNRNTALTLACFQGRTEVVSLLLDRKANVEHRAKTGLTPLMEAASGGYAEVGRVLLDKGADVNAPPVPSSRDTALTIAADKGHYKFCELLISRGAHIDVRNKKGNTPLWLAANGGHLDVVQLLVQAGADVDAADNRKITPLMAAFRKGHVKVVRYLVKEVNQFPSDSECMRYIATITDKLREESRRLALAAKREKRKEKRRKKKEEQRRKLEEIEAKNKENFELQAAQEKEKLKAEDDPEVPMEPPSATTTTTIGISATWTTLAGSHGKRNNTITTTSSKRKNRKNKVTPDNVQIIFDDQLPISYSQPEKVNGESKSSSTSESGDSDNMRISSCSDESSNSNSSHKSDNHSSTAVTNTQSNKKQPSVLVTCPKDERKAVTGKSSIKLSEVISEVTSNSLSTCTKSGPSPLSSPNGKLTIASPKRGQKREEGWKEVVRRGGTESTRQATQLINALIKDPDKEIDELIPKNRLKSSAANSKIGSSTPATTTAANSSLVGIKVTTVAASSTSQTASALTVPAISSASTHKTIKNPVNNVRPGFQVSLPLAYPPPQFAHALLAAQTFQQIRPPRLPMTHFGGTFPPAQSTWGPFPVRPLSPARATNSPKPHMVPRHNSQNSSGSQVNSASSLTTSPTATTSSVASTVPGSSANGSPSSPSVRRQLFVTVVKTSNATTTTVTTTASNTSTAPTNATYPIPTAKEHYPASSPSSPSPPAQPAGVSRSSPSDCTASSPNKGAPSSDPEVGSPPAVETNSSTSSRQPSSGTGSSSVHPAHQQPPGAPLQEARPPLQQPQVPAPDPRMVVPPNLAATSSSAPVAGPTNAPMTYPMSQTSMGSSQPAAKMETPAIRPPVHGTGSVHKNPAPVQNSSVAVLNVNHIKRPHSVPSSVQLPSTLSTQSASQNSAHPANKSMGNNFSATLPFGPFSTLFENSPTSAHAFWGGSVVSSQTTPESMLSGKSSFLPNSDPLHQSDTSKAPGFRPPLQRPAPSPSESPAQSVSSGVRAPSPTPSAVSLGSEKPSNVSQDRKVPVPIGTERSARIRQTGTSTPSVIGSNLAAPVGHSGIWSFEGIGGNQDKVDWCHSGMGSHMIHRPMSDPGVFSHQAMERDSTGIVTPSGTFHQPVPAGYMDFPKVGGMPFSVYGNAMIPPVAPITDGTGGPIFNGPHAADPSWNSLIKMVSNSTENNGPQTVIFQFLCLQFCFNFRNSAVKIRS</sequence>